<dbReference type="SUPFAM" id="SSF53756">
    <property type="entry name" value="UDP-Glycosyltransferase/glycogen phosphorylase"/>
    <property type="match status" value="1"/>
</dbReference>
<proteinExistence type="predicted"/>
<dbReference type="GO" id="GO:0016758">
    <property type="term" value="F:hexosyltransferase activity"/>
    <property type="evidence" value="ECO:0007669"/>
    <property type="project" value="InterPro"/>
</dbReference>
<feature type="binding site" evidence="2">
    <location>
        <position position="269"/>
    </location>
    <ligand>
        <name>substrate</name>
    </ligand>
</feature>
<gene>
    <name evidence="4" type="ORF">VIN01S_31070</name>
</gene>
<feature type="binding site" evidence="2">
    <location>
        <position position="166"/>
    </location>
    <ligand>
        <name>substrate</name>
    </ligand>
</feature>
<accession>A0A4Y3HYP2</accession>
<dbReference type="Proteomes" id="UP000318717">
    <property type="component" value="Unassembled WGS sequence"/>
</dbReference>
<reference evidence="4 5" key="1">
    <citation type="submission" date="2019-06" db="EMBL/GenBank/DDBJ databases">
        <title>Whole genome shotgun sequence of Vibrio inusitatus NBRC 102082.</title>
        <authorList>
            <person name="Hosoyama A."/>
            <person name="Uohara A."/>
            <person name="Ohji S."/>
            <person name="Ichikawa N."/>
        </authorList>
    </citation>
    <scope>NUCLEOTIDE SEQUENCE [LARGE SCALE GENOMIC DNA]</scope>
    <source>
        <strain evidence="4 5">NBRC 102082</strain>
    </source>
</reference>
<dbReference type="InterPro" id="IPR007235">
    <property type="entry name" value="Glyco_trans_28_C"/>
</dbReference>
<dbReference type="NCBIfam" id="TIGR03590">
    <property type="entry name" value="PseG"/>
    <property type="match status" value="1"/>
</dbReference>
<feature type="active site" description="Proton acceptor" evidence="1">
    <location>
        <position position="17"/>
    </location>
</feature>
<keyword evidence="5" id="KW-1185">Reference proteome</keyword>
<feature type="domain" description="Glycosyl transferase family 28 C-terminal" evidence="3">
    <location>
        <begin position="199"/>
        <end position="321"/>
    </location>
</feature>
<evidence type="ECO:0000256" key="2">
    <source>
        <dbReference type="PIRSR" id="PIRSR620023-2"/>
    </source>
</evidence>
<comment type="caution">
    <text evidence="4">The sequence shown here is derived from an EMBL/GenBank/DDBJ whole genome shotgun (WGS) entry which is preliminary data.</text>
</comment>
<dbReference type="AlphaFoldDB" id="A0A4Y3HYP2"/>
<sequence>MKFIFRVDASVYIGSGHVMRCLVLAKVLREEGYSIVFTCLPQKGDMIDYITQQGFDVISLTSPQSVSLPKSTEDYIAWLQRSPLEDASDFLSYVDAADWVVTDHYAIDKQWHKKIRSSLHCQIVSIDDLMREHDADVILDQTLNRRTADYHSNGLVLAGTQYALLRDEFSNLRKQASKRVSPTANVKVLVSMGGIDPPNATLRSLKALKNQSRLSFTVLLSARSPHFNAVQQWCSTSKNAEHIIFSSDIAGLMLEHDIAIGAPGSTSWERACLGLPSVIIPLAENQVDICHQLVKSGSSIKVDLETIEKELAPAVNNLIDNWDEYSHNNFLLCDGLGTRRVVEKINGINNEYNATL</sequence>
<protein>
    <recommendedName>
        <fullName evidence="3">Glycosyl transferase family 28 C-terminal domain-containing protein</fullName>
    </recommendedName>
</protein>
<evidence type="ECO:0000259" key="3">
    <source>
        <dbReference type="Pfam" id="PF04101"/>
    </source>
</evidence>
<dbReference type="EMBL" id="BJLF01000018">
    <property type="protein sequence ID" value="GEA52303.1"/>
    <property type="molecule type" value="Genomic_DNA"/>
</dbReference>
<dbReference type="RefSeq" id="WP_167496225.1">
    <property type="nucleotide sequence ID" value="NZ_BJLF01000018.1"/>
</dbReference>
<evidence type="ECO:0000256" key="1">
    <source>
        <dbReference type="PIRSR" id="PIRSR620023-1"/>
    </source>
</evidence>
<name>A0A4Y3HYP2_9VIBR</name>
<dbReference type="Gene3D" id="3.40.50.11190">
    <property type="match status" value="1"/>
</dbReference>
<dbReference type="Pfam" id="PF04101">
    <property type="entry name" value="Glyco_tran_28_C"/>
    <property type="match status" value="1"/>
</dbReference>
<evidence type="ECO:0000313" key="4">
    <source>
        <dbReference type="EMBL" id="GEA52303.1"/>
    </source>
</evidence>
<dbReference type="InterPro" id="IPR020023">
    <property type="entry name" value="PseG"/>
</dbReference>
<evidence type="ECO:0000313" key="5">
    <source>
        <dbReference type="Proteomes" id="UP000318717"/>
    </source>
</evidence>
<organism evidence="4 5">
    <name type="scientific">Vibrio inusitatus NBRC 102082</name>
    <dbReference type="NCBI Taxonomy" id="1219070"/>
    <lineage>
        <taxon>Bacteria</taxon>
        <taxon>Pseudomonadati</taxon>
        <taxon>Pseudomonadota</taxon>
        <taxon>Gammaproteobacteria</taxon>
        <taxon>Vibrionales</taxon>
        <taxon>Vibrionaceae</taxon>
        <taxon>Vibrio</taxon>
    </lineage>
</organism>
<dbReference type="Gene3D" id="3.40.50.2000">
    <property type="entry name" value="Glycogen Phosphorylase B"/>
    <property type="match status" value="1"/>
</dbReference>